<feature type="compositionally biased region" description="Basic and acidic residues" evidence="2">
    <location>
        <begin position="183"/>
        <end position="192"/>
    </location>
</feature>
<feature type="compositionally biased region" description="Basic and acidic residues" evidence="2">
    <location>
        <begin position="154"/>
        <end position="164"/>
    </location>
</feature>
<name>A0ABR3F5H8_9AGAR</name>
<feature type="region of interest" description="Disordered" evidence="2">
    <location>
        <begin position="154"/>
        <end position="247"/>
    </location>
</feature>
<feature type="coiled-coil region" evidence="1">
    <location>
        <begin position="31"/>
        <end position="144"/>
    </location>
</feature>
<evidence type="ECO:0000313" key="3">
    <source>
        <dbReference type="EMBL" id="KAL0570481.1"/>
    </source>
</evidence>
<reference evidence="3 4" key="1">
    <citation type="submission" date="2024-02" db="EMBL/GenBank/DDBJ databases">
        <title>A draft genome for the cacao thread blight pathogen Marasmius crinis-equi.</title>
        <authorList>
            <person name="Cohen S.P."/>
            <person name="Baruah I.K."/>
            <person name="Amoako-Attah I."/>
            <person name="Bukari Y."/>
            <person name="Meinhardt L.W."/>
            <person name="Bailey B.A."/>
        </authorList>
    </citation>
    <scope>NUCLEOTIDE SEQUENCE [LARGE SCALE GENOMIC DNA]</scope>
    <source>
        <strain evidence="3 4">GH-76</strain>
    </source>
</reference>
<protein>
    <submittedName>
        <fullName evidence="3">Uncharacterized protein</fullName>
    </submittedName>
</protein>
<feature type="compositionally biased region" description="Low complexity" evidence="2">
    <location>
        <begin position="196"/>
        <end position="210"/>
    </location>
</feature>
<organism evidence="3 4">
    <name type="scientific">Marasmius crinis-equi</name>
    <dbReference type="NCBI Taxonomy" id="585013"/>
    <lineage>
        <taxon>Eukaryota</taxon>
        <taxon>Fungi</taxon>
        <taxon>Dikarya</taxon>
        <taxon>Basidiomycota</taxon>
        <taxon>Agaricomycotina</taxon>
        <taxon>Agaricomycetes</taxon>
        <taxon>Agaricomycetidae</taxon>
        <taxon>Agaricales</taxon>
        <taxon>Marasmiineae</taxon>
        <taxon>Marasmiaceae</taxon>
        <taxon>Marasmius</taxon>
    </lineage>
</organism>
<dbReference type="EMBL" id="JBAHYK010000926">
    <property type="protein sequence ID" value="KAL0570481.1"/>
    <property type="molecule type" value="Genomic_DNA"/>
</dbReference>
<evidence type="ECO:0000256" key="2">
    <source>
        <dbReference type="SAM" id="MobiDB-lite"/>
    </source>
</evidence>
<sequence length="258" mass="29341">MDDRTSNLQKAVHDNALRGINAIIAFNARLISDIETEKSELKQKLITAAQRITELTSREEEREKIVRDLTKTVEDLKKQNETEKSQLLSKITDLHQEYQENLRLTEDAASTREHKLEAEIARYRQELEAEKQKAREEAKETIQAELKNCIDKLFRPEEQEDGPRGHGNKRPRKTGIRYPAEQYEMHDPKVERTVLGAAHAHASSSSGTAAETPCPSRKRKSGVKPPNTSDEGQRGYTAASNRASPQVPFLSLKREVLY</sequence>
<keyword evidence="4" id="KW-1185">Reference proteome</keyword>
<evidence type="ECO:0000256" key="1">
    <source>
        <dbReference type="SAM" id="Coils"/>
    </source>
</evidence>
<comment type="caution">
    <text evidence="3">The sequence shown here is derived from an EMBL/GenBank/DDBJ whole genome shotgun (WGS) entry which is preliminary data.</text>
</comment>
<keyword evidence="1" id="KW-0175">Coiled coil</keyword>
<accession>A0ABR3F5H8</accession>
<dbReference type="Proteomes" id="UP001465976">
    <property type="component" value="Unassembled WGS sequence"/>
</dbReference>
<evidence type="ECO:0000313" key="4">
    <source>
        <dbReference type="Proteomes" id="UP001465976"/>
    </source>
</evidence>
<feature type="compositionally biased region" description="Basic residues" evidence="2">
    <location>
        <begin position="166"/>
        <end position="175"/>
    </location>
</feature>
<proteinExistence type="predicted"/>
<gene>
    <name evidence="3" type="ORF">V5O48_011475</name>
</gene>